<keyword evidence="10" id="KW-0479">Metal-binding</keyword>
<feature type="compositionally biased region" description="Polar residues" evidence="18">
    <location>
        <begin position="669"/>
        <end position="685"/>
    </location>
</feature>
<evidence type="ECO:0008006" key="25">
    <source>
        <dbReference type="Google" id="ProtNLM"/>
    </source>
</evidence>
<dbReference type="PROSITE" id="PS50002">
    <property type="entry name" value="SH3"/>
    <property type="match status" value="1"/>
</dbReference>
<feature type="region of interest" description="Disordered" evidence="18">
    <location>
        <begin position="470"/>
        <end position="500"/>
    </location>
</feature>
<comment type="similarity">
    <text evidence="16">Belongs to the chloroperoxidase family.</text>
</comment>
<keyword evidence="15 19" id="KW-0472">Membrane</keyword>
<gene>
    <name evidence="23" type="ORF">D0861_08548</name>
</gene>
<keyword evidence="7" id="KW-0575">Peroxidase</keyword>
<evidence type="ECO:0000256" key="11">
    <source>
        <dbReference type="ARBA" id="ARBA00022989"/>
    </source>
</evidence>
<dbReference type="VEuPathDB" id="FungiDB:BTJ68_04483"/>
<dbReference type="InterPro" id="IPR036028">
    <property type="entry name" value="SH3-like_dom_sf"/>
</dbReference>
<keyword evidence="12" id="KW-0560">Oxidoreductase</keyword>
<evidence type="ECO:0000259" key="21">
    <source>
        <dbReference type="PROSITE" id="PS50002"/>
    </source>
</evidence>
<evidence type="ECO:0000256" key="8">
    <source>
        <dbReference type="ARBA" id="ARBA00022617"/>
    </source>
</evidence>
<dbReference type="AlphaFoldDB" id="A0A3M7EVK4"/>
<evidence type="ECO:0000256" key="13">
    <source>
        <dbReference type="ARBA" id="ARBA00023004"/>
    </source>
</evidence>
<keyword evidence="11 19" id="KW-1133">Transmembrane helix</keyword>
<evidence type="ECO:0000256" key="9">
    <source>
        <dbReference type="ARBA" id="ARBA00022692"/>
    </source>
</evidence>
<evidence type="ECO:0000256" key="3">
    <source>
        <dbReference type="ARBA" id="ARBA00009739"/>
    </source>
</evidence>
<dbReference type="PANTHER" id="PTHR33577">
    <property type="entry name" value="STERIGMATOCYSTIN BIOSYNTHESIS PEROXIDASE STCC-RELATED"/>
    <property type="match status" value="1"/>
</dbReference>
<feature type="domain" description="Heme haloperoxidase family profile" evidence="22">
    <location>
        <begin position="97"/>
        <end position="330"/>
    </location>
</feature>
<feature type="region of interest" description="Disordered" evidence="18">
    <location>
        <begin position="659"/>
        <end position="685"/>
    </location>
</feature>
<dbReference type="VEuPathDB" id="FungiDB:BTJ68_04482"/>
<dbReference type="GO" id="GO:0046872">
    <property type="term" value="F:metal ion binding"/>
    <property type="evidence" value="ECO:0007669"/>
    <property type="project" value="UniProtKB-KW"/>
</dbReference>
<comment type="subunit">
    <text evidence="4">Forms homooligomers.</text>
</comment>
<name>A0A3M7EVK4_HORWE</name>
<evidence type="ECO:0000313" key="23">
    <source>
        <dbReference type="EMBL" id="RMY80599.1"/>
    </source>
</evidence>
<feature type="transmembrane region" description="Helical" evidence="19">
    <location>
        <begin position="564"/>
        <end position="587"/>
    </location>
</feature>
<dbReference type="SUPFAM" id="SSF50044">
    <property type="entry name" value="SH3-domain"/>
    <property type="match status" value="1"/>
</dbReference>
<evidence type="ECO:0000256" key="7">
    <source>
        <dbReference type="ARBA" id="ARBA00022559"/>
    </source>
</evidence>
<dbReference type="Pfam" id="PF00018">
    <property type="entry name" value="SH3_1"/>
    <property type="match status" value="1"/>
</dbReference>
<evidence type="ECO:0000256" key="2">
    <source>
        <dbReference type="ARBA" id="ARBA00004651"/>
    </source>
</evidence>
<dbReference type="SMART" id="SM00326">
    <property type="entry name" value="SH3"/>
    <property type="match status" value="1"/>
</dbReference>
<evidence type="ECO:0000256" key="19">
    <source>
        <dbReference type="SAM" id="Phobius"/>
    </source>
</evidence>
<keyword evidence="8" id="KW-0349">Heme</keyword>
<feature type="transmembrane region" description="Helical" evidence="19">
    <location>
        <begin position="593"/>
        <end position="614"/>
    </location>
</feature>
<comment type="subcellular location">
    <subcellularLocation>
        <location evidence="2">Cell membrane</location>
        <topology evidence="2">Multi-pass membrane protein</topology>
    </subcellularLocation>
</comment>
<evidence type="ECO:0000256" key="1">
    <source>
        <dbReference type="ARBA" id="ARBA00001970"/>
    </source>
</evidence>
<evidence type="ECO:0000256" key="16">
    <source>
        <dbReference type="ARBA" id="ARBA00025795"/>
    </source>
</evidence>
<feature type="region of interest" description="Disordered" evidence="18">
    <location>
        <begin position="699"/>
        <end position="763"/>
    </location>
</feature>
<sequence>MRTSATTLAALPALAAAYPGIMGLHNRQAAEDMLQKMQARDAAPAASPEANPQLLGGLFDTLSDVVEDTVTSLVNDVQGLLGTVAAVVDQDNLRPEPGFEFQEPGPGDSRGPCPGLNLLANYGYLPRDGHVNFGQVVDAAARGFNMGVDLSTLLSVFAVLTDGDIATQSWYLGGDPNVKGGGLNRHNTVEADISPNREDYYLGCGDNHHLSSRMFEQNVKYAAADGSREFTLDVMGSQYKANSEHSQAQNPYLWYFPFPSIVSLGAFAFYPNFFSNGTYGAGGVANYESISTIIGAQLNEATGHYEYVPERWPENWYRRSTPYGAVDALTDGFLTIYPRNPVPMPIAQLGTDNFNVQTLLCDVYSGFNSIVPLALADDYESLTGEVTWALGKLADVGITADLLGCPDNSQSDYGVYPNSEQPGGPRNPPPVDEETWQGDNVYGKTYFCEKPGSSSASRLSRGAAASAPLFPEGETFQSTQSNPVPEPEPEPEVYGSNRSSLKKMDYNNNRYGGGGGAGSKFNLGHIVGDPFSLATIAIATAGWLIAFVSSIIANIDQEYPNYSWWALAYMFFVILGVTLAVAANAVYTYHVAMVGFLAAGLVFTTSSVNSLIYWSDKAKQAAAAGFILLSMVSIVWIFYFGSQPTASHRQTIDSFALHKDHAPSRASRHMTQSYRPETTHSAQHPQMYNSSQLAGFETSSPVTGYPGGAAGATKRESASAFPQPGQGGNFPNNQQPIPSHTPQQHQQQPQDLTSPAATAHPPTEYPYRAKAIYSYEANPDDANEISFHKHEILEVSDVSGRWWQAKKENGETGIAPSNYLILL</sequence>
<dbReference type="InterPro" id="IPR000028">
    <property type="entry name" value="Chloroperoxidase"/>
</dbReference>
<evidence type="ECO:0000256" key="14">
    <source>
        <dbReference type="ARBA" id="ARBA00023016"/>
    </source>
</evidence>
<comment type="similarity">
    <text evidence="3">Belongs to the SHO1 family.</text>
</comment>
<evidence type="ECO:0000256" key="6">
    <source>
        <dbReference type="ARBA" id="ARBA00022475"/>
    </source>
</evidence>
<dbReference type="InterPro" id="IPR035522">
    <property type="entry name" value="Sho1_SH3"/>
</dbReference>
<comment type="caution">
    <text evidence="23">The sequence shown here is derived from an EMBL/GenBank/DDBJ whole genome shotgun (WGS) entry which is preliminary data.</text>
</comment>
<feature type="transmembrane region" description="Helical" evidence="19">
    <location>
        <begin position="621"/>
        <end position="641"/>
    </location>
</feature>
<dbReference type="Proteomes" id="UP000268823">
    <property type="component" value="Unassembled WGS sequence"/>
</dbReference>
<dbReference type="EMBL" id="QWIR01000314">
    <property type="protein sequence ID" value="RMY80599.1"/>
    <property type="molecule type" value="Genomic_DNA"/>
</dbReference>
<comment type="cofactor">
    <cofactor evidence="1">
        <name>heme b</name>
        <dbReference type="ChEBI" id="CHEBI:60344"/>
    </cofactor>
</comment>
<keyword evidence="14" id="KW-0346">Stress response</keyword>
<feature type="compositionally biased region" description="Low complexity" evidence="18">
    <location>
        <begin position="734"/>
        <end position="750"/>
    </location>
</feature>
<dbReference type="CDD" id="cd11855">
    <property type="entry name" value="SH3_Sho1p"/>
    <property type="match status" value="1"/>
</dbReference>
<dbReference type="GO" id="GO:0007232">
    <property type="term" value="P:osmosensory signaling pathway via Sho1 osmosensor"/>
    <property type="evidence" value="ECO:0007669"/>
    <property type="project" value="UniProtKB-ARBA"/>
</dbReference>
<evidence type="ECO:0000256" key="17">
    <source>
        <dbReference type="PROSITE-ProRule" id="PRU00192"/>
    </source>
</evidence>
<feature type="transmembrane region" description="Helical" evidence="19">
    <location>
        <begin position="531"/>
        <end position="552"/>
    </location>
</feature>
<dbReference type="OrthoDB" id="407298at2759"/>
<dbReference type="InterPro" id="IPR001452">
    <property type="entry name" value="SH3_domain"/>
</dbReference>
<feature type="signal peptide" evidence="20">
    <location>
        <begin position="1"/>
        <end position="17"/>
    </location>
</feature>
<evidence type="ECO:0000256" key="4">
    <source>
        <dbReference type="ARBA" id="ARBA00011175"/>
    </source>
</evidence>
<evidence type="ECO:0000256" key="18">
    <source>
        <dbReference type="SAM" id="MobiDB-lite"/>
    </source>
</evidence>
<evidence type="ECO:0000259" key="22">
    <source>
        <dbReference type="PROSITE" id="PS51405"/>
    </source>
</evidence>
<dbReference type="PANTHER" id="PTHR33577:SF1">
    <property type="entry name" value="HEME HALOPEROXIDASE FAMILY PROFILE DOMAIN-CONTAINING PROTEIN"/>
    <property type="match status" value="1"/>
</dbReference>
<dbReference type="GO" id="GO:0005886">
    <property type="term" value="C:plasma membrane"/>
    <property type="evidence" value="ECO:0007669"/>
    <property type="project" value="UniProtKB-SubCell"/>
</dbReference>
<protein>
    <recommendedName>
        <fullName evidence="25">High osmolarity signaling protein SHO1</fullName>
    </recommendedName>
</protein>
<dbReference type="InterPro" id="IPR036851">
    <property type="entry name" value="Chloroperoxidase-like_sf"/>
</dbReference>
<evidence type="ECO:0000256" key="20">
    <source>
        <dbReference type="SAM" id="SignalP"/>
    </source>
</evidence>
<feature type="chain" id="PRO_5017937823" description="High osmolarity signaling protein SHO1" evidence="20">
    <location>
        <begin position="18"/>
        <end position="823"/>
    </location>
</feature>
<dbReference type="Gene3D" id="2.30.30.40">
    <property type="entry name" value="SH3 Domains"/>
    <property type="match status" value="1"/>
</dbReference>
<keyword evidence="9 19" id="KW-0812">Transmembrane</keyword>
<keyword evidence="13" id="KW-0408">Iron</keyword>
<organism evidence="23 24">
    <name type="scientific">Hortaea werneckii</name>
    <name type="common">Black yeast</name>
    <name type="synonym">Cladosporium werneckii</name>
    <dbReference type="NCBI Taxonomy" id="91943"/>
    <lineage>
        <taxon>Eukaryota</taxon>
        <taxon>Fungi</taxon>
        <taxon>Dikarya</taxon>
        <taxon>Ascomycota</taxon>
        <taxon>Pezizomycotina</taxon>
        <taxon>Dothideomycetes</taxon>
        <taxon>Dothideomycetidae</taxon>
        <taxon>Mycosphaerellales</taxon>
        <taxon>Teratosphaeriaceae</taxon>
        <taxon>Hortaea</taxon>
    </lineage>
</organism>
<evidence type="ECO:0000256" key="5">
    <source>
        <dbReference type="ARBA" id="ARBA00022443"/>
    </source>
</evidence>
<accession>A0A3M7EVK4</accession>
<evidence type="ECO:0000256" key="15">
    <source>
        <dbReference type="ARBA" id="ARBA00023136"/>
    </source>
</evidence>
<dbReference type="GO" id="GO:0004601">
    <property type="term" value="F:peroxidase activity"/>
    <property type="evidence" value="ECO:0007669"/>
    <property type="project" value="UniProtKB-KW"/>
</dbReference>
<keyword evidence="20" id="KW-0732">Signal</keyword>
<proteinExistence type="inferred from homology"/>
<dbReference type="SUPFAM" id="SSF47571">
    <property type="entry name" value="Cloroperoxidase"/>
    <property type="match status" value="1"/>
</dbReference>
<feature type="region of interest" description="Disordered" evidence="18">
    <location>
        <begin position="410"/>
        <end position="436"/>
    </location>
</feature>
<evidence type="ECO:0000256" key="10">
    <source>
        <dbReference type="ARBA" id="ARBA00022723"/>
    </source>
</evidence>
<evidence type="ECO:0000256" key="12">
    <source>
        <dbReference type="ARBA" id="ARBA00023002"/>
    </source>
</evidence>
<feature type="domain" description="SH3" evidence="21">
    <location>
        <begin position="764"/>
        <end position="823"/>
    </location>
</feature>
<dbReference type="PROSITE" id="PS51405">
    <property type="entry name" value="HEME_HALOPEROXIDASE"/>
    <property type="match status" value="1"/>
</dbReference>
<evidence type="ECO:0000313" key="24">
    <source>
        <dbReference type="Proteomes" id="UP000268823"/>
    </source>
</evidence>
<keyword evidence="6" id="KW-1003">Cell membrane</keyword>
<dbReference type="Gene3D" id="1.10.489.10">
    <property type="entry name" value="Chloroperoxidase-like"/>
    <property type="match status" value="1"/>
</dbReference>
<dbReference type="Pfam" id="PF01328">
    <property type="entry name" value="Peroxidase_2"/>
    <property type="match status" value="1"/>
</dbReference>
<dbReference type="FunFam" id="2.30.30.40:FF:000213">
    <property type="entry name" value="High osmolarity signaling protein SHO1"/>
    <property type="match status" value="1"/>
</dbReference>
<reference evidence="23 24" key="1">
    <citation type="journal article" date="2018" name="BMC Genomics">
        <title>Genomic evidence for intraspecific hybridization in a clonal and extremely halotolerant yeast.</title>
        <authorList>
            <person name="Gostincar C."/>
            <person name="Stajich J.E."/>
            <person name="Zupancic J."/>
            <person name="Zalar P."/>
            <person name="Gunde-Cimerman N."/>
        </authorList>
    </citation>
    <scope>NUCLEOTIDE SEQUENCE [LARGE SCALE GENOMIC DNA]</scope>
    <source>
        <strain evidence="23 24">EXF-2788</strain>
    </source>
</reference>
<keyword evidence="5 17" id="KW-0728">SH3 domain</keyword>